<dbReference type="InterPro" id="IPR013517">
    <property type="entry name" value="FG-GAP"/>
</dbReference>
<feature type="chain" id="PRO_5026829777" description="VCBS repeat-containing protein" evidence="2">
    <location>
        <begin position="21"/>
        <end position="158"/>
    </location>
</feature>
<evidence type="ECO:0000313" key="4">
    <source>
        <dbReference type="Proteomes" id="UP000448575"/>
    </source>
</evidence>
<dbReference type="EMBL" id="WWCJ01000009">
    <property type="protein sequence ID" value="MYN03314.1"/>
    <property type="molecule type" value="Genomic_DNA"/>
</dbReference>
<sequence>MKLIIASISLVLSQALPAAANSLPPAEQAAAFKAAGFKLHGSQWRACEDPSTSYVPGAIDQVADLNGDGRPEVVITEGGSFCFGQAGAGYALVSKQADGSWKLLSRGTGILTVLPSKGKDGWPDLEIGGPGFCFPVERWNGKTYKFHRRQYEGKPCKR</sequence>
<dbReference type="AlphaFoldDB" id="A0A6N9HIC2"/>
<evidence type="ECO:0000256" key="2">
    <source>
        <dbReference type="SAM" id="SignalP"/>
    </source>
</evidence>
<comment type="caution">
    <text evidence="3">The sequence shown here is derived from an EMBL/GenBank/DDBJ whole genome shotgun (WGS) entry which is preliminary data.</text>
</comment>
<dbReference type="InterPro" id="IPR028994">
    <property type="entry name" value="Integrin_alpha_N"/>
</dbReference>
<dbReference type="Pfam" id="PF01839">
    <property type="entry name" value="FG-GAP"/>
    <property type="match status" value="1"/>
</dbReference>
<protein>
    <recommendedName>
        <fullName evidence="5">VCBS repeat-containing protein</fullName>
    </recommendedName>
</protein>
<proteinExistence type="predicted"/>
<dbReference type="RefSeq" id="WP_161026283.1">
    <property type="nucleotide sequence ID" value="NZ_WWCJ01000009.1"/>
</dbReference>
<dbReference type="Proteomes" id="UP000448575">
    <property type="component" value="Unassembled WGS sequence"/>
</dbReference>
<accession>A0A6N9HIC2</accession>
<keyword evidence="1 2" id="KW-0732">Signal</keyword>
<organism evidence="3 4">
    <name type="scientific">Pseudoduganella guangdongensis</name>
    <dbReference type="NCBI Taxonomy" id="2692179"/>
    <lineage>
        <taxon>Bacteria</taxon>
        <taxon>Pseudomonadati</taxon>
        <taxon>Pseudomonadota</taxon>
        <taxon>Betaproteobacteria</taxon>
        <taxon>Burkholderiales</taxon>
        <taxon>Oxalobacteraceae</taxon>
        <taxon>Telluria group</taxon>
        <taxon>Pseudoduganella</taxon>
    </lineage>
</organism>
<gene>
    <name evidence="3" type="ORF">GTP41_14550</name>
</gene>
<keyword evidence="4" id="KW-1185">Reference proteome</keyword>
<dbReference type="SUPFAM" id="SSF69318">
    <property type="entry name" value="Integrin alpha N-terminal domain"/>
    <property type="match status" value="1"/>
</dbReference>
<reference evidence="3 4" key="1">
    <citation type="submission" date="2019-12" db="EMBL/GenBank/DDBJ databases">
        <title>Novel species isolated from a subtropical stream in China.</title>
        <authorList>
            <person name="Lu H."/>
        </authorList>
    </citation>
    <scope>NUCLEOTIDE SEQUENCE [LARGE SCALE GENOMIC DNA]</scope>
    <source>
        <strain evidence="3 4">DS3</strain>
    </source>
</reference>
<feature type="signal peptide" evidence="2">
    <location>
        <begin position="1"/>
        <end position="20"/>
    </location>
</feature>
<name>A0A6N9HIC2_9BURK</name>
<evidence type="ECO:0000256" key="1">
    <source>
        <dbReference type="ARBA" id="ARBA00022729"/>
    </source>
</evidence>
<evidence type="ECO:0000313" key="3">
    <source>
        <dbReference type="EMBL" id="MYN03314.1"/>
    </source>
</evidence>
<evidence type="ECO:0008006" key="5">
    <source>
        <dbReference type="Google" id="ProtNLM"/>
    </source>
</evidence>